<dbReference type="Gene3D" id="3.20.20.30">
    <property type="entry name" value="Luciferase-like domain"/>
    <property type="match status" value="1"/>
</dbReference>
<protein>
    <recommendedName>
        <fullName evidence="3">LLM class flavin-dependent oxidoreductase</fullName>
    </recommendedName>
</protein>
<accession>A0A285EI60</accession>
<dbReference type="Proteomes" id="UP000219514">
    <property type="component" value="Unassembled WGS sequence"/>
</dbReference>
<evidence type="ECO:0008006" key="3">
    <source>
        <dbReference type="Google" id="ProtNLM"/>
    </source>
</evidence>
<organism evidence="1 2">
    <name type="scientific">Geodermatophilus sabuli</name>
    <dbReference type="NCBI Taxonomy" id="1564158"/>
    <lineage>
        <taxon>Bacteria</taxon>
        <taxon>Bacillati</taxon>
        <taxon>Actinomycetota</taxon>
        <taxon>Actinomycetes</taxon>
        <taxon>Geodermatophilales</taxon>
        <taxon>Geodermatophilaceae</taxon>
        <taxon>Geodermatophilus</taxon>
    </lineage>
</organism>
<evidence type="ECO:0000313" key="2">
    <source>
        <dbReference type="Proteomes" id="UP000219514"/>
    </source>
</evidence>
<gene>
    <name evidence="1" type="ORF">SAMN06893097_11298</name>
</gene>
<dbReference type="RefSeq" id="WP_097208718.1">
    <property type="nucleotide sequence ID" value="NZ_JACHXB010000008.1"/>
</dbReference>
<dbReference type="SUPFAM" id="SSF51679">
    <property type="entry name" value="Bacterial luciferase-like"/>
    <property type="match status" value="1"/>
</dbReference>
<name>A0A285EI60_9ACTN</name>
<dbReference type="InterPro" id="IPR036661">
    <property type="entry name" value="Luciferase-like_sf"/>
</dbReference>
<keyword evidence="2" id="KW-1185">Reference proteome</keyword>
<dbReference type="GO" id="GO:0016705">
    <property type="term" value="F:oxidoreductase activity, acting on paired donors, with incorporation or reduction of molecular oxygen"/>
    <property type="evidence" value="ECO:0007669"/>
    <property type="project" value="InterPro"/>
</dbReference>
<dbReference type="OrthoDB" id="5723200at2"/>
<proteinExistence type="predicted"/>
<dbReference type="EMBL" id="OBDO01000012">
    <property type="protein sequence ID" value="SNX98802.1"/>
    <property type="molecule type" value="Genomic_DNA"/>
</dbReference>
<dbReference type="AlphaFoldDB" id="A0A285EI60"/>
<reference evidence="1 2" key="1">
    <citation type="submission" date="2017-09" db="EMBL/GenBank/DDBJ databases">
        <authorList>
            <person name="Ehlers B."/>
            <person name="Leendertz F.H."/>
        </authorList>
    </citation>
    <scope>NUCLEOTIDE SEQUENCE [LARGE SCALE GENOMIC DNA]</scope>
    <source>
        <strain evidence="1 2">DSM 46844</strain>
    </source>
</reference>
<evidence type="ECO:0000313" key="1">
    <source>
        <dbReference type="EMBL" id="SNX98802.1"/>
    </source>
</evidence>
<sequence>MRAAWRDAGREGEPRFAALNHFSLGDTEEQSRAYLLDYYEPMGREVAEMIAGGAHRSAQAIKEVIAGFAEIGVDELVLDPTVSDPAQVGLLAEVAL</sequence>